<keyword evidence="9 15" id="KW-0233">DNA recombination</keyword>
<keyword evidence="11" id="KW-0413">Isomerase</keyword>
<evidence type="ECO:0000256" key="7">
    <source>
        <dbReference type="ARBA" id="ARBA00022840"/>
    </source>
</evidence>
<evidence type="ECO:0000256" key="11">
    <source>
        <dbReference type="ARBA" id="ARBA00023235"/>
    </source>
</evidence>
<dbReference type="InterPro" id="IPR027417">
    <property type="entry name" value="P-loop_NTPase"/>
</dbReference>
<dbReference type="PROSITE" id="PS51192">
    <property type="entry name" value="HELICASE_ATP_BIND_1"/>
    <property type="match status" value="1"/>
</dbReference>
<dbReference type="Pfam" id="PF00270">
    <property type="entry name" value="DEAD"/>
    <property type="match status" value="1"/>
</dbReference>
<dbReference type="AlphaFoldDB" id="A5D1C6"/>
<dbReference type="KEGG" id="pth:PTH_1757"/>
<dbReference type="SMART" id="SM00490">
    <property type="entry name" value="HELICc"/>
    <property type="match status" value="2"/>
</dbReference>
<dbReference type="GO" id="GO:0003677">
    <property type="term" value="F:DNA binding"/>
    <property type="evidence" value="ECO:0007669"/>
    <property type="project" value="UniProtKB-KW"/>
</dbReference>
<dbReference type="CDD" id="cd18811">
    <property type="entry name" value="SF2_C_RecG"/>
    <property type="match status" value="1"/>
</dbReference>
<feature type="domain" description="Helicase C-terminal" evidence="17">
    <location>
        <begin position="457"/>
        <end position="622"/>
    </location>
</feature>
<dbReference type="Pfam" id="PF19833">
    <property type="entry name" value="RecG_dom3_C"/>
    <property type="match status" value="1"/>
</dbReference>
<dbReference type="GO" id="GO:0016887">
    <property type="term" value="F:ATP hydrolysis activity"/>
    <property type="evidence" value="ECO:0007669"/>
    <property type="project" value="RHEA"/>
</dbReference>
<proteinExistence type="inferred from homology"/>
<dbReference type="InterPro" id="IPR014001">
    <property type="entry name" value="Helicase_ATP-bd"/>
</dbReference>
<comment type="catalytic activity">
    <reaction evidence="14 15">
        <text>ATP + H2O = ADP + phosphate + H(+)</text>
        <dbReference type="Rhea" id="RHEA:13065"/>
        <dbReference type="ChEBI" id="CHEBI:15377"/>
        <dbReference type="ChEBI" id="CHEBI:15378"/>
        <dbReference type="ChEBI" id="CHEBI:30616"/>
        <dbReference type="ChEBI" id="CHEBI:43474"/>
        <dbReference type="ChEBI" id="CHEBI:456216"/>
        <dbReference type="EC" id="5.6.2.4"/>
    </reaction>
</comment>
<evidence type="ECO:0000256" key="9">
    <source>
        <dbReference type="ARBA" id="ARBA00023172"/>
    </source>
</evidence>
<dbReference type="NCBIfam" id="NF008168">
    <property type="entry name" value="PRK10917.2-2"/>
    <property type="match status" value="1"/>
</dbReference>
<evidence type="ECO:0000313" key="19">
    <source>
        <dbReference type="Proteomes" id="UP000006556"/>
    </source>
</evidence>
<evidence type="ECO:0000256" key="8">
    <source>
        <dbReference type="ARBA" id="ARBA00023125"/>
    </source>
</evidence>
<dbReference type="SUPFAM" id="SSF50249">
    <property type="entry name" value="Nucleic acid-binding proteins"/>
    <property type="match status" value="1"/>
</dbReference>
<comment type="similarity">
    <text evidence="1 15">Belongs to the helicase family. RecG subfamily.</text>
</comment>
<gene>
    <name evidence="18" type="primary">RecG</name>
    <name evidence="18" type="ordered locus">PTH_1757</name>
</gene>
<dbReference type="InterPro" id="IPR012340">
    <property type="entry name" value="NA-bd_OB-fold"/>
</dbReference>
<evidence type="ECO:0000259" key="17">
    <source>
        <dbReference type="PROSITE" id="PS51194"/>
    </source>
</evidence>
<evidence type="ECO:0000256" key="12">
    <source>
        <dbReference type="ARBA" id="ARBA00034617"/>
    </source>
</evidence>
<dbReference type="NCBIfam" id="NF008165">
    <property type="entry name" value="PRK10917.1-3"/>
    <property type="match status" value="1"/>
</dbReference>
<name>A5D1C6_PELTS</name>
<keyword evidence="4 15" id="KW-0227">DNA damage</keyword>
<dbReference type="InterPro" id="IPR033454">
    <property type="entry name" value="RecG_wedge"/>
</dbReference>
<sequence>MPNEFFAKPVQYLKMVGQRRASALQKLGIATVKDLLYHFPRRYDDRTVLRPAWACAQGEVATVGGTVLAAQDLKPRRGLTITKLALHDGSGTFYAVWFNQPFIKKNLPPGTRVFVTGKVEKGYGAVTVAVEEYEADDGRDRLSTGRLVPVYPLAGRLTQRMLRAMVKSALDEAKGKEADFLPESLLKKFNLPCLGTALSAVHFPQNMEEAGAARRRFIFEELFLFQLALAMRRKDISGRRKLHTYLPEGKLTQAFKSSLPYRLTGEQEKVWKEISNDMDSPVPMHRLLQGDVGAGKTVISTLALLKAVESGLQGALMAPTEILAEQHYLGMRNYLGPIGVEAGLLTGGTGRKKRKELLERIRSGDLKLVVGTHALLQEGVDFKNLGLVVVDEQHRFGVRQRATLQNKGLYPDTLVMTATPIPRTMAMTLYGDLDISIINGLPPGRQPVKTYAVVPAALPKAYHLVREQVRRGRQAYIVCPLVEESEKVDLEAAVELAEKLAAGEFRDCRLGLLHGQMKAEEKDKVMTSFRQGEIQILVTTTVIEVGVDVPNATVMIILDADRFGLAQLHQLRGRVGRGSHQSYCILVADPKTEEGRARLKAMVRISDGFALAEEDLRLRGPGEFCGTRQSGLPEFKIADLLRDWKVLQAARQEALAWVEEDPHLKNPVSRMLADEIRARFEGTGSYIGVG</sequence>
<dbReference type="HOGENOM" id="CLU_005122_7_1_9"/>
<dbReference type="SMART" id="SM00487">
    <property type="entry name" value="DEXDc"/>
    <property type="match status" value="1"/>
</dbReference>
<dbReference type="InterPro" id="IPR047112">
    <property type="entry name" value="RecG/Mfd"/>
</dbReference>
<evidence type="ECO:0000256" key="15">
    <source>
        <dbReference type="RuleBase" id="RU363016"/>
    </source>
</evidence>
<dbReference type="GO" id="GO:0006310">
    <property type="term" value="P:DNA recombination"/>
    <property type="evidence" value="ECO:0007669"/>
    <property type="project" value="UniProtKB-UniRule"/>
</dbReference>
<dbReference type="Pfam" id="PF00271">
    <property type="entry name" value="Helicase_C"/>
    <property type="match status" value="1"/>
</dbReference>
<dbReference type="InterPro" id="IPR011545">
    <property type="entry name" value="DEAD/DEAH_box_helicase_dom"/>
</dbReference>
<keyword evidence="6 15" id="KW-0347">Helicase</keyword>
<protein>
    <recommendedName>
        <fullName evidence="2 15">ATP-dependent DNA helicase RecG</fullName>
        <ecNumber evidence="13 15">5.6.2.4</ecNumber>
    </recommendedName>
</protein>
<keyword evidence="3 15" id="KW-0547">Nucleotide-binding</keyword>
<dbReference type="GO" id="GO:0043138">
    <property type="term" value="F:3'-5' DNA helicase activity"/>
    <property type="evidence" value="ECO:0007669"/>
    <property type="project" value="UniProtKB-EC"/>
</dbReference>
<evidence type="ECO:0000256" key="5">
    <source>
        <dbReference type="ARBA" id="ARBA00022801"/>
    </source>
</evidence>
<organism evidence="18 19">
    <name type="scientific">Pelotomaculum thermopropionicum (strain DSM 13744 / JCM 10971 / SI)</name>
    <dbReference type="NCBI Taxonomy" id="370438"/>
    <lineage>
        <taxon>Bacteria</taxon>
        <taxon>Bacillati</taxon>
        <taxon>Bacillota</taxon>
        <taxon>Clostridia</taxon>
        <taxon>Eubacteriales</taxon>
        <taxon>Desulfotomaculaceae</taxon>
        <taxon>Pelotomaculum</taxon>
    </lineage>
</organism>
<evidence type="ECO:0000256" key="2">
    <source>
        <dbReference type="ARBA" id="ARBA00017846"/>
    </source>
</evidence>
<dbReference type="GO" id="GO:0005524">
    <property type="term" value="F:ATP binding"/>
    <property type="evidence" value="ECO:0007669"/>
    <property type="project" value="UniProtKB-KW"/>
</dbReference>
<evidence type="ECO:0000256" key="3">
    <source>
        <dbReference type="ARBA" id="ARBA00022741"/>
    </source>
</evidence>
<evidence type="ECO:0000256" key="4">
    <source>
        <dbReference type="ARBA" id="ARBA00022763"/>
    </source>
</evidence>
<comment type="catalytic activity">
    <reaction evidence="12 15">
        <text>Couples ATP hydrolysis with the unwinding of duplex DNA by translocating in the 3'-5' direction.</text>
        <dbReference type="EC" id="5.6.2.4"/>
    </reaction>
</comment>
<evidence type="ECO:0000256" key="14">
    <source>
        <dbReference type="ARBA" id="ARBA00048988"/>
    </source>
</evidence>
<keyword evidence="5 15" id="KW-0378">Hydrolase</keyword>
<dbReference type="Pfam" id="PF17191">
    <property type="entry name" value="RecG_wedge"/>
    <property type="match status" value="1"/>
</dbReference>
<evidence type="ECO:0000256" key="1">
    <source>
        <dbReference type="ARBA" id="ARBA00007504"/>
    </source>
</evidence>
<dbReference type="GO" id="GO:0006281">
    <property type="term" value="P:DNA repair"/>
    <property type="evidence" value="ECO:0007669"/>
    <property type="project" value="UniProtKB-UniRule"/>
</dbReference>
<keyword evidence="19" id="KW-1185">Reference proteome</keyword>
<dbReference type="EC" id="5.6.2.4" evidence="13 15"/>
<dbReference type="eggNOG" id="COG1200">
    <property type="taxonomic scope" value="Bacteria"/>
</dbReference>
<accession>A5D1C6</accession>
<dbReference type="NCBIfam" id="TIGR00643">
    <property type="entry name" value="recG"/>
    <property type="match status" value="1"/>
</dbReference>
<dbReference type="Proteomes" id="UP000006556">
    <property type="component" value="Chromosome"/>
</dbReference>
<dbReference type="Gene3D" id="2.40.50.140">
    <property type="entry name" value="Nucleic acid-binding proteins"/>
    <property type="match status" value="1"/>
</dbReference>
<evidence type="ECO:0000256" key="13">
    <source>
        <dbReference type="ARBA" id="ARBA00034808"/>
    </source>
</evidence>
<dbReference type="InterPro" id="IPR045562">
    <property type="entry name" value="RecG_dom3_C"/>
</dbReference>
<feature type="domain" description="Helicase ATP-binding" evidence="16">
    <location>
        <begin position="277"/>
        <end position="438"/>
    </location>
</feature>
<dbReference type="PANTHER" id="PTHR47964:SF1">
    <property type="entry name" value="ATP-DEPENDENT DNA HELICASE HOMOLOG RECG, CHLOROPLASTIC"/>
    <property type="match status" value="1"/>
</dbReference>
<comment type="function">
    <text evidence="15">Plays a critical role in recombination and DNA repair. Helps process Holliday junction intermediates to mature products by catalyzing branch migration. Has replication fork regression activity, unwinds stalled or blocked replication forks to make a HJ that can be resolved. Has a DNA unwinding activity characteristic of a DNA helicase with 3'-5' polarity.</text>
</comment>
<dbReference type="STRING" id="370438.PTH_1757"/>
<dbReference type="SUPFAM" id="SSF52540">
    <property type="entry name" value="P-loop containing nucleoside triphosphate hydrolases"/>
    <property type="match status" value="2"/>
</dbReference>
<reference evidence="19" key="1">
    <citation type="journal article" date="2008" name="Genome Res.">
        <title>The genome of Pelotomaculum thermopropionicum reveals niche-associated evolution in anaerobic microbiota.</title>
        <authorList>
            <person name="Kosaka T."/>
            <person name="Kato S."/>
            <person name="Shimoyama T."/>
            <person name="Ishii S."/>
            <person name="Abe T."/>
            <person name="Watanabe K."/>
        </authorList>
    </citation>
    <scope>NUCLEOTIDE SEQUENCE [LARGE SCALE GENOMIC DNA]</scope>
    <source>
        <strain evidence="19">DSM 13744 / JCM 10971 / SI</strain>
    </source>
</reference>
<dbReference type="CDD" id="cd04488">
    <property type="entry name" value="RecG_wedge_OBF"/>
    <property type="match status" value="1"/>
</dbReference>
<evidence type="ECO:0000313" key="18">
    <source>
        <dbReference type="EMBL" id="BAF59938.1"/>
    </source>
</evidence>
<dbReference type="PANTHER" id="PTHR47964">
    <property type="entry name" value="ATP-DEPENDENT DNA HELICASE HOMOLOG RECG, CHLOROPLASTIC"/>
    <property type="match status" value="1"/>
</dbReference>
<dbReference type="InterPro" id="IPR004609">
    <property type="entry name" value="ATP-dep_DNA_helicase_RecG"/>
</dbReference>
<evidence type="ECO:0000256" key="6">
    <source>
        <dbReference type="ARBA" id="ARBA00022806"/>
    </source>
</evidence>
<evidence type="ECO:0000256" key="10">
    <source>
        <dbReference type="ARBA" id="ARBA00023204"/>
    </source>
</evidence>
<keyword evidence="7 15" id="KW-0067">ATP-binding</keyword>
<evidence type="ECO:0000259" key="16">
    <source>
        <dbReference type="PROSITE" id="PS51192"/>
    </source>
</evidence>
<dbReference type="PROSITE" id="PS51194">
    <property type="entry name" value="HELICASE_CTER"/>
    <property type="match status" value="1"/>
</dbReference>
<dbReference type="Gene3D" id="3.40.50.300">
    <property type="entry name" value="P-loop containing nucleotide triphosphate hydrolases"/>
    <property type="match status" value="2"/>
</dbReference>
<dbReference type="EMBL" id="AP009389">
    <property type="protein sequence ID" value="BAF59938.1"/>
    <property type="molecule type" value="Genomic_DNA"/>
</dbReference>
<dbReference type="CDD" id="cd17992">
    <property type="entry name" value="DEXHc_RecG"/>
    <property type="match status" value="1"/>
</dbReference>
<keyword evidence="10 15" id="KW-0234">DNA repair</keyword>
<keyword evidence="8" id="KW-0238">DNA-binding</keyword>
<dbReference type="InterPro" id="IPR001650">
    <property type="entry name" value="Helicase_C-like"/>
</dbReference>